<dbReference type="eggNOG" id="ENOG5030C8J">
    <property type="taxonomic scope" value="Bacteria"/>
</dbReference>
<feature type="coiled-coil region" evidence="1">
    <location>
        <begin position="50"/>
        <end position="77"/>
    </location>
</feature>
<dbReference type="OrthoDB" id="2622166at2"/>
<keyword evidence="3" id="KW-1185">Reference proteome</keyword>
<comment type="caution">
    <text evidence="2">The sequence shown here is derived from an EMBL/GenBank/DDBJ whole genome shotgun (WGS) entry which is preliminary data.</text>
</comment>
<evidence type="ECO:0000256" key="1">
    <source>
        <dbReference type="SAM" id="Coils"/>
    </source>
</evidence>
<evidence type="ECO:0000313" key="2">
    <source>
        <dbReference type="EMBL" id="KGR87414.1"/>
    </source>
</evidence>
<reference evidence="2 3" key="1">
    <citation type="submission" date="2014-02" db="EMBL/GenBank/DDBJ databases">
        <title>Draft genome sequence of Lysinibacillus odysseyi NBRC 100172.</title>
        <authorList>
            <person name="Zhang F."/>
            <person name="Wang G."/>
            <person name="Zhang L."/>
        </authorList>
    </citation>
    <scope>NUCLEOTIDE SEQUENCE [LARGE SCALE GENOMIC DNA]</scope>
    <source>
        <strain evidence="2 3">NBRC 100172</strain>
    </source>
</reference>
<organism evidence="2 3">
    <name type="scientific">Lysinibacillus odysseyi 34hs-1 = NBRC 100172</name>
    <dbReference type="NCBI Taxonomy" id="1220589"/>
    <lineage>
        <taxon>Bacteria</taxon>
        <taxon>Bacillati</taxon>
        <taxon>Bacillota</taxon>
        <taxon>Bacilli</taxon>
        <taxon>Bacillales</taxon>
        <taxon>Bacillaceae</taxon>
        <taxon>Lysinibacillus</taxon>
    </lineage>
</organism>
<keyword evidence="1" id="KW-0175">Coiled coil</keyword>
<dbReference type="EMBL" id="JPVP01000047">
    <property type="protein sequence ID" value="KGR87414.1"/>
    <property type="molecule type" value="Genomic_DNA"/>
</dbReference>
<sequence>MKKPWYKRWRMWVYVFAALAIFGLIMPDAREEAEPATTEVPRYTQTKSEAELAAEKVAAARAKAEKANEEHAAAKAVEVQPVSTTTGKKENKPVAQLIQLKKGAVLAKFTIDGNIGPYIDGTFVFTGNRTDIADYYALADTDHYRNASVIFKDDEIARVKFIPEGGTDPAVFLAEFGIYDEPRKLSGAAGYYEVALIPMYWSQNIEKYPFELD</sequence>
<evidence type="ECO:0000313" key="3">
    <source>
        <dbReference type="Proteomes" id="UP000030437"/>
    </source>
</evidence>
<accession>A0A0A3IRM4</accession>
<protein>
    <submittedName>
        <fullName evidence="2">Uncharacterized protein</fullName>
    </submittedName>
</protein>
<gene>
    <name evidence="2" type="ORF">CD32_03715</name>
</gene>
<dbReference type="STRING" id="1220589.CD32_03715"/>
<dbReference type="Proteomes" id="UP000030437">
    <property type="component" value="Unassembled WGS sequence"/>
</dbReference>
<dbReference type="AlphaFoldDB" id="A0A0A3IRM4"/>
<name>A0A0A3IRM4_9BACI</name>
<proteinExistence type="predicted"/>
<dbReference type="RefSeq" id="WP_036151361.1">
    <property type="nucleotide sequence ID" value="NZ_AVCX01000016.1"/>
</dbReference>